<feature type="non-terminal residue" evidence="1">
    <location>
        <position position="1"/>
    </location>
</feature>
<reference evidence="1" key="1">
    <citation type="submission" date="2020-11" db="EMBL/GenBank/DDBJ databases">
        <authorList>
            <person name="Tran Van P."/>
        </authorList>
    </citation>
    <scope>NUCLEOTIDE SEQUENCE</scope>
</reference>
<sequence>MQENSTSSNQTTATSAAITATAKKSSSVVASQSSHTIPSQTLSVPTTGVTTAAVTASSATAVNPAAVLSAPAVAKGEQFSTSVASTTAQVITVVAPTHNTTAHGNNLIAGQPVVVQVSSGGQFIAVAVSPESAAQTTGGQQSGQYSLA</sequence>
<keyword evidence="2" id="KW-1185">Reference proteome</keyword>
<evidence type="ECO:0000313" key="1">
    <source>
        <dbReference type="EMBL" id="CAD7658701.1"/>
    </source>
</evidence>
<organism evidence="1">
    <name type="scientific">Oppiella nova</name>
    <dbReference type="NCBI Taxonomy" id="334625"/>
    <lineage>
        <taxon>Eukaryota</taxon>
        <taxon>Metazoa</taxon>
        <taxon>Ecdysozoa</taxon>
        <taxon>Arthropoda</taxon>
        <taxon>Chelicerata</taxon>
        <taxon>Arachnida</taxon>
        <taxon>Acari</taxon>
        <taxon>Acariformes</taxon>
        <taxon>Sarcoptiformes</taxon>
        <taxon>Oribatida</taxon>
        <taxon>Brachypylina</taxon>
        <taxon>Oppioidea</taxon>
        <taxon>Oppiidae</taxon>
        <taxon>Oppiella</taxon>
    </lineage>
</organism>
<protein>
    <submittedName>
        <fullName evidence="1">Uncharacterized protein</fullName>
    </submittedName>
</protein>
<proteinExistence type="predicted"/>
<accession>A0A7R9MF24</accession>
<evidence type="ECO:0000313" key="2">
    <source>
        <dbReference type="Proteomes" id="UP000728032"/>
    </source>
</evidence>
<dbReference type="AlphaFoldDB" id="A0A7R9MF24"/>
<dbReference type="EMBL" id="CAJPVJ010015632">
    <property type="protein sequence ID" value="CAG2175887.1"/>
    <property type="molecule type" value="Genomic_DNA"/>
</dbReference>
<dbReference type="Proteomes" id="UP000728032">
    <property type="component" value="Unassembled WGS sequence"/>
</dbReference>
<gene>
    <name evidence="1" type="ORF">ONB1V03_LOCUS15321</name>
</gene>
<dbReference type="EMBL" id="OC930457">
    <property type="protein sequence ID" value="CAD7658701.1"/>
    <property type="molecule type" value="Genomic_DNA"/>
</dbReference>
<name>A0A7R9MF24_9ACAR</name>